<dbReference type="InterPro" id="IPR015943">
    <property type="entry name" value="WD40/YVTN_repeat-like_dom_sf"/>
</dbReference>
<name>A0A336LNG7_CULSO</name>
<dbReference type="OMA" id="YQRQSMQ"/>
<keyword evidence="1 3" id="KW-0853">WD repeat</keyword>
<evidence type="ECO:0000256" key="3">
    <source>
        <dbReference type="PROSITE-ProRule" id="PRU00221"/>
    </source>
</evidence>
<dbReference type="Pfam" id="PF00400">
    <property type="entry name" value="WD40"/>
    <property type="match status" value="2"/>
</dbReference>
<dbReference type="InterPro" id="IPR036322">
    <property type="entry name" value="WD40_repeat_dom_sf"/>
</dbReference>
<dbReference type="SMART" id="SM00320">
    <property type="entry name" value="WD40"/>
    <property type="match status" value="4"/>
</dbReference>
<evidence type="ECO:0000256" key="2">
    <source>
        <dbReference type="ARBA" id="ARBA00022737"/>
    </source>
</evidence>
<sequence length="314" mass="35061">MALLPPDPVFTLNHRKMGSINSLCFHQNERLFVATKKGQIYLYDLQTNRSTFNMNIGENPLISIHHTEDSLISMEKGGTLKSFSLTNNGYKMANEIQLNHSGFCRLDYDSQSNILIAPKNENTVSVLAVDTFEESQSLSLNSESRTGVISSVKYLNIQGQPYVLAGYESGILNLWDLRMSNVLASEQFDQFLTSIDYDLVTNRGIITSISDKISLFSINMKSSVITKKADLPIKNPGVHCVKIRKDLKVFVTAGFDGRLRVFSWKSLRPLAVLSDHKGDLMDIAFSNGPVSFWKSNIMAAGGSDGKITLWDIYK</sequence>
<dbReference type="PROSITE" id="PS00678">
    <property type="entry name" value="WD_REPEATS_1"/>
    <property type="match status" value="1"/>
</dbReference>
<keyword evidence="2" id="KW-0677">Repeat</keyword>
<dbReference type="EMBL" id="UFQT01000095">
    <property type="protein sequence ID" value="SSX19694.1"/>
    <property type="molecule type" value="Genomic_DNA"/>
</dbReference>
<dbReference type="InterPro" id="IPR001680">
    <property type="entry name" value="WD40_rpt"/>
</dbReference>
<accession>A0A336LNG7</accession>
<evidence type="ECO:0000313" key="4">
    <source>
        <dbReference type="EMBL" id="SSX19694.1"/>
    </source>
</evidence>
<reference evidence="4" key="1">
    <citation type="submission" date="2018-07" db="EMBL/GenBank/DDBJ databases">
        <authorList>
            <person name="Quirk P.G."/>
            <person name="Krulwich T.A."/>
        </authorList>
    </citation>
    <scope>NUCLEOTIDE SEQUENCE</scope>
</reference>
<organism evidence="4">
    <name type="scientific">Culicoides sonorensis</name>
    <name type="common">Biting midge</name>
    <dbReference type="NCBI Taxonomy" id="179676"/>
    <lineage>
        <taxon>Eukaryota</taxon>
        <taxon>Metazoa</taxon>
        <taxon>Ecdysozoa</taxon>
        <taxon>Arthropoda</taxon>
        <taxon>Hexapoda</taxon>
        <taxon>Insecta</taxon>
        <taxon>Pterygota</taxon>
        <taxon>Neoptera</taxon>
        <taxon>Endopterygota</taxon>
        <taxon>Diptera</taxon>
        <taxon>Nematocera</taxon>
        <taxon>Chironomoidea</taxon>
        <taxon>Ceratopogonidae</taxon>
        <taxon>Ceratopogoninae</taxon>
        <taxon>Culicoides</taxon>
        <taxon>Monoculicoides</taxon>
    </lineage>
</organism>
<evidence type="ECO:0000256" key="1">
    <source>
        <dbReference type="ARBA" id="ARBA00022574"/>
    </source>
</evidence>
<proteinExistence type="predicted"/>
<dbReference type="PANTHER" id="PTHR19854:SF1">
    <property type="entry name" value="GUANINE NUCLEOTIDE-BINDING PROTEIN SUBUNIT BETA-LIKE PROTEIN 1"/>
    <property type="match status" value="1"/>
</dbReference>
<protein>
    <submittedName>
        <fullName evidence="4">CSON015331 protein</fullName>
    </submittedName>
</protein>
<dbReference type="PROSITE" id="PS50082">
    <property type="entry name" value="WD_REPEATS_2"/>
    <property type="match status" value="1"/>
</dbReference>
<gene>
    <name evidence="4" type="primary">CSON015331</name>
</gene>
<dbReference type="AlphaFoldDB" id="A0A336LNG7"/>
<dbReference type="Gene3D" id="2.130.10.10">
    <property type="entry name" value="YVTN repeat-like/Quinoprotein amine dehydrogenase"/>
    <property type="match status" value="3"/>
</dbReference>
<dbReference type="InterPro" id="IPR019775">
    <property type="entry name" value="WD40_repeat_CS"/>
</dbReference>
<dbReference type="PANTHER" id="PTHR19854">
    <property type="entry name" value="TRANSDUCIN BETA-LIKE 3"/>
    <property type="match status" value="1"/>
</dbReference>
<dbReference type="SUPFAM" id="SSF50978">
    <property type="entry name" value="WD40 repeat-like"/>
    <property type="match status" value="1"/>
</dbReference>
<dbReference type="PROSITE" id="PS50294">
    <property type="entry name" value="WD_REPEATS_REGION"/>
    <property type="match status" value="1"/>
</dbReference>
<dbReference type="VEuPathDB" id="VectorBase:CSON015331"/>
<feature type="repeat" description="WD" evidence="3">
    <location>
        <begin position="273"/>
        <end position="314"/>
    </location>
</feature>